<keyword evidence="3 8" id="KW-0863">Zinc-finger</keyword>
<feature type="coiled-coil region" evidence="9">
    <location>
        <begin position="1552"/>
        <end position="1600"/>
    </location>
</feature>
<keyword evidence="4" id="KW-0378">Hydrolase</keyword>
<dbReference type="Gene3D" id="3.90.228.10">
    <property type="match status" value="1"/>
</dbReference>
<dbReference type="InterPro" id="IPR004170">
    <property type="entry name" value="WWE_dom"/>
</dbReference>
<evidence type="ECO:0000256" key="1">
    <source>
        <dbReference type="ARBA" id="ARBA00022723"/>
    </source>
</evidence>
<keyword evidence="14" id="KW-1185">Reference proteome</keyword>
<keyword evidence="5" id="KW-0347">Helicase</keyword>
<dbReference type="PROSITE" id="PS50089">
    <property type="entry name" value="ZF_RING_2"/>
    <property type="match status" value="1"/>
</dbReference>
<gene>
    <name evidence="13" type="ORF">PAPYR_2627</name>
</gene>
<organism evidence="13 14">
    <name type="scientific">Paratrimastix pyriformis</name>
    <dbReference type="NCBI Taxonomy" id="342808"/>
    <lineage>
        <taxon>Eukaryota</taxon>
        <taxon>Metamonada</taxon>
        <taxon>Preaxostyla</taxon>
        <taxon>Paratrimastigidae</taxon>
        <taxon>Paratrimastix</taxon>
    </lineage>
</organism>
<name>A0ABQ8UUW8_9EUKA</name>
<evidence type="ECO:0000256" key="4">
    <source>
        <dbReference type="ARBA" id="ARBA00022801"/>
    </source>
</evidence>
<dbReference type="InterPro" id="IPR001841">
    <property type="entry name" value="Znf_RING"/>
</dbReference>
<evidence type="ECO:0000259" key="12">
    <source>
        <dbReference type="PROSITE" id="PS50918"/>
    </source>
</evidence>
<dbReference type="InterPro" id="IPR027417">
    <property type="entry name" value="P-loop_NTPase"/>
</dbReference>
<feature type="region of interest" description="Disordered" evidence="10">
    <location>
        <begin position="197"/>
        <end position="233"/>
    </location>
</feature>
<accession>A0ABQ8UUW8</accession>
<dbReference type="PROSITE" id="PS00518">
    <property type="entry name" value="ZF_RING_1"/>
    <property type="match status" value="1"/>
</dbReference>
<dbReference type="SUPFAM" id="SSF56399">
    <property type="entry name" value="ADP-ribosylation"/>
    <property type="match status" value="1"/>
</dbReference>
<evidence type="ECO:0000259" key="11">
    <source>
        <dbReference type="PROSITE" id="PS50089"/>
    </source>
</evidence>
<feature type="domain" description="WWE" evidence="12">
    <location>
        <begin position="1920"/>
        <end position="2004"/>
    </location>
</feature>
<dbReference type="InterPro" id="IPR013083">
    <property type="entry name" value="Znf_RING/FYVE/PHD"/>
</dbReference>
<dbReference type="SUPFAM" id="SSF52540">
    <property type="entry name" value="P-loop containing nucleoside triphosphate hydrolases"/>
    <property type="match status" value="1"/>
</dbReference>
<evidence type="ECO:0000256" key="9">
    <source>
        <dbReference type="SAM" id="Coils"/>
    </source>
</evidence>
<dbReference type="EMBL" id="JAPMOS010000009">
    <property type="protein sequence ID" value="KAJ4461164.1"/>
    <property type="molecule type" value="Genomic_DNA"/>
</dbReference>
<protein>
    <recommendedName>
        <fullName evidence="15">RING-type domain-containing protein</fullName>
    </recommendedName>
</protein>
<keyword evidence="6" id="KW-0862">Zinc</keyword>
<evidence type="ECO:0000256" key="2">
    <source>
        <dbReference type="ARBA" id="ARBA00022741"/>
    </source>
</evidence>
<feature type="region of interest" description="Disordered" evidence="10">
    <location>
        <begin position="385"/>
        <end position="441"/>
    </location>
</feature>
<dbReference type="Gene3D" id="3.30.40.10">
    <property type="entry name" value="Zinc/RING finger domain, C3HC4 (zinc finger)"/>
    <property type="match status" value="1"/>
</dbReference>
<dbReference type="Gene3D" id="3.30.720.50">
    <property type="match status" value="2"/>
</dbReference>
<reference evidence="13" key="1">
    <citation type="journal article" date="2022" name="bioRxiv">
        <title>Genomics of Preaxostyla Flagellates Illuminates Evolutionary Transitions and the Path Towards Mitochondrial Loss.</title>
        <authorList>
            <person name="Novak L.V.F."/>
            <person name="Treitli S.C."/>
            <person name="Pyrih J."/>
            <person name="Halakuc P."/>
            <person name="Pipaliya S.V."/>
            <person name="Vacek V."/>
            <person name="Brzon O."/>
            <person name="Soukal P."/>
            <person name="Eme L."/>
            <person name="Dacks J.B."/>
            <person name="Karnkowska A."/>
            <person name="Elias M."/>
            <person name="Hampl V."/>
        </authorList>
    </citation>
    <scope>NUCLEOTIDE SEQUENCE</scope>
    <source>
        <strain evidence="13">RCP-MX</strain>
    </source>
</reference>
<dbReference type="PANTHER" id="PTHR18934">
    <property type="entry name" value="ATP-DEPENDENT RNA HELICASE"/>
    <property type="match status" value="1"/>
</dbReference>
<keyword evidence="2" id="KW-0547">Nucleotide-binding</keyword>
<evidence type="ECO:0000256" key="6">
    <source>
        <dbReference type="ARBA" id="ARBA00022833"/>
    </source>
</evidence>
<evidence type="ECO:0000256" key="7">
    <source>
        <dbReference type="ARBA" id="ARBA00022840"/>
    </source>
</evidence>
<dbReference type="SUPFAM" id="SSF57850">
    <property type="entry name" value="RING/U-box"/>
    <property type="match status" value="1"/>
</dbReference>
<evidence type="ECO:0000256" key="8">
    <source>
        <dbReference type="PROSITE-ProRule" id="PRU00175"/>
    </source>
</evidence>
<keyword evidence="1" id="KW-0479">Metal-binding</keyword>
<feature type="compositionally biased region" description="Low complexity" evidence="10">
    <location>
        <begin position="404"/>
        <end position="426"/>
    </location>
</feature>
<feature type="compositionally biased region" description="Acidic residues" evidence="10">
    <location>
        <begin position="391"/>
        <end position="403"/>
    </location>
</feature>
<evidence type="ECO:0000313" key="13">
    <source>
        <dbReference type="EMBL" id="KAJ4461164.1"/>
    </source>
</evidence>
<evidence type="ECO:0000256" key="5">
    <source>
        <dbReference type="ARBA" id="ARBA00022806"/>
    </source>
</evidence>
<dbReference type="InterPro" id="IPR017907">
    <property type="entry name" value="Znf_RING_CS"/>
</dbReference>
<dbReference type="PROSITE" id="PS50918">
    <property type="entry name" value="WWE"/>
    <property type="match status" value="1"/>
</dbReference>
<sequence length="2011" mass="223202">MEPQPTPRCYTIADVVSLVPHPRDDEESSQQSNPAKKVPFNSAFFETILKAVVYPQPLDIEFEGKNAFLTFESSGICDEASRRFNSCYLFVLSTKPGTNGRQIFLKDVVSFVFGWIFADIGGIVKATGTRGHTRSYFVKFPSKQIRDEVLRRSNPFECNTAQDKEDTIFVRSLGENPQDIIHAIQRSLHVAPVVIKRADPRPSPPPGSPATATPQPMFRQHRNPPPERPLSPPMATATFPQRGAAMSPPPIPPPPPAAFSRWVHSDPIASKEAFLKDCIRKNPCVVVQGYPGSGKTTQLPQYAAEVFPDSTVLVAHPLGPFHHHFVHDIIKQSRSRHPEMARDPDAIGFYSPTHPNFTRIMFLTPADLLRRAKDDPLLTGAPKAALAMNEVSDDDDDDDDDAESSGSDDTGSKARSVVSAVSSTRSRGSRPARMRRPPPPLRPVRVLIVDDAHLLTEDIDLVLALGRRIASQRPDFRMVVVLPEPAPMPNTSPITHFLGCTTPPISITGPHPHPEEVYMSDPKGFAFSEAFLRRVLHQMLKSTTGDALVFLPRDSDADHLKRFLDNKERGFCFRTLNDRTRYATGVRQVLLCGPTAASTRCLRRVGLVVDCGCRLLQRFDLKTRHSRPEFVPTSAQAARLRGMLTSTPKARVVRLYARSSPRVPLVDEPEVALCSPFRSVMLHRLLGLEFLIQPLPAIGHQLTTWGFLDDTDSAVTETGQLFLKISLSAKAVAFMTYLYTRVCSDRATCARLAALLDAGRINIKKSAQDWDIASALAQRKRPFKSDLLFDDAVYQEWLATRRPGPDGKCISCGKATTHSRGCPILVSELGLSVEALQRIRLSTRRAAEALRALPPVQVDRDLNQGIADALSATHLGDMAELLVPELPHEGARLLLDGREDKAKIHSGACMLQVLPQPGTPMSRFVVALDYHNSKDGTLNITRVHPLPPDCVPPVRARTTLNMVEVMRIPNVGEAFYGRFMKAFNDRKSKLTPFLVAIRDVGKAELRILVPQAERESVLALLQPVEAVVRHMHSPDRRFCFGVGNIQLDVNDGAESRLITTGHQYRLRLRPRAPSNGEEAAEDDAVSTLLRQTKDQQAIFAQSGDILIPQKDARELGMSLQRVPQARVVNSDQWGRLVEVEWSLGDPNCERIITSQLTGNFPDLPEPRALFSTPRGVTPQRIRNQYTFPSVSKAAEFIDSLGRMSLPPSASLQLVEGLAEVYVHITPHGNLERTVQHLRAKRPRCQATITASPPKVTFRGSPQECALAAKELASAVDPIEIPFRPGNSSFYKELRPQARQWAVELGLDLEGIDEDSTWSVYGSGAQQGEFMKRMGDLYQSFTDRNLLVPLLPRQQAVLRADTGLNRFRKLRSAVASRGCVMDMIENGAAVSIGHPTDPAAVKEAERALLGILRELGDSQEVRSRCDYCHGRSNAPSHFFSSCGHPYCEACLKHEMCGTVPIVCPTCRTPVACDDLVASQAWQDLLKRLLKDQLAKSASLHCRCPNSNCDGVVAKAKGWHECPSCLLHVCGKCGVVASSSPVADAHRGRSCADYQAYLDRLQAEEFERKRKEDEVRRQAMARMAEEQRRQEEERQRRAAVEKFKRDCTMARKQFFDRCFAEAQKWAGAEWERDVLGPYTIMPNPHLNKLCPAAVRFLQMAGGELDVSKGFFAWHGTPDAAVGPICWDGFDPKRRAGQVHGPGEYFSMKSTVSKSYCRGGSHFVITFILSCCSPTLVPGFCHVVPNPVDWSKSFCLPVAIVSTGGAKPALAEGGYLPACPLPNPDPDHIKETFVTDQDRLPSPLAAPAPLQAALQAAAPSQWIELPSVPFQWFWRGDRCPWEPYRDEHNCRIEQAYELYSWHGGPSEGDIGDVSRLCDDVMTTYFVRDPALGPFGLPFWLVDFKEMAQHRKLEAERWRTRAVKREPKPETPSSAVQWQYLDAAGQWQPMQSADQFFVSQAFDAYTKGTGPGSGIQMRVPGRPEVYELDLSRCVQRNLASNTSRPIRRVGCGIAG</sequence>
<evidence type="ECO:0000313" key="14">
    <source>
        <dbReference type="Proteomes" id="UP001141327"/>
    </source>
</evidence>
<dbReference type="Pfam" id="PF02825">
    <property type="entry name" value="WWE"/>
    <property type="match status" value="2"/>
</dbReference>
<feature type="domain" description="RING-type" evidence="11">
    <location>
        <begin position="1424"/>
        <end position="1466"/>
    </location>
</feature>
<dbReference type="CDD" id="cd20335">
    <property type="entry name" value="BRcat_RBR"/>
    <property type="match status" value="1"/>
</dbReference>
<comment type="caution">
    <text evidence="13">The sequence shown here is derived from an EMBL/GenBank/DDBJ whole genome shotgun (WGS) entry which is preliminary data.</text>
</comment>
<evidence type="ECO:0000256" key="3">
    <source>
        <dbReference type="ARBA" id="ARBA00022771"/>
    </source>
</evidence>
<keyword evidence="9" id="KW-0175">Coiled coil</keyword>
<evidence type="ECO:0000256" key="10">
    <source>
        <dbReference type="SAM" id="MobiDB-lite"/>
    </source>
</evidence>
<keyword evidence="7" id="KW-0067">ATP-binding</keyword>
<dbReference type="PANTHER" id="PTHR18934:SF91">
    <property type="entry name" value="PRE-MRNA-SPLICING FACTOR ATP-DEPENDENT RNA HELICASE PRP16"/>
    <property type="match status" value="1"/>
</dbReference>
<proteinExistence type="predicted"/>
<dbReference type="SUPFAM" id="SSF117839">
    <property type="entry name" value="WWE domain"/>
    <property type="match status" value="2"/>
</dbReference>
<dbReference type="Proteomes" id="UP001141327">
    <property type="component" value="Unassembled WGS sequence"/>
</dbReference>
<dbReference type="InterPro" id="IPR037197">
    <property type="entry name" value="WWE_dom_sf"/>
</dbReference>
<dbReference type="Gene3D" id="3.40.50.300">
    <property type="entry name" value="P-loop containing nucleotide triphosphate hydrolases"/>
    <property type="match status" value="1"/>
</dbReference>
<evidence type="ECO:0008006" key="15">
    <source>
        <dbReference type="Google" id="ProtNLM"/>
    </source>
</evidence>
<feature type="compositionally biased region" description="Basic residues" evidence="10">
    <location>
        <begin position="427"/>
        <end position="436"/>
    </location>
</feature>